<keyword evidence="11" id="KW-1185">Reference proteome</keyword>
<feature type="binding site" evidence="8">
    <location>
        <position position="151"/>
    </location>
    <ligand>
        <name>substrate</name>
    </ligand>
</feature>
<proteinExistence type="inferred from homology"/>
<evidence type="ECO:0000256" key="7">
    <source>
        <dbReference type="ARBA" id="ARBA00022840"/>
    </source>
</evidence>
<dbReference type="AlphaFoldDB" id="A0AA42BVE2"/>
<comment type="subcellular location">
    <subcellularLocation>
        <location evidence="8">Cytoplasm</location>
    </subcellularLocation>
</comment>
<evidence type="ECO:0000256" key="8">
    <source>
        <dbReference type="HAMAP-Rule" id="MF_00456"/>
    </source>
</evidence>
<sequence>MLVREGIPRARRVVVKVGSSSISGDNAHQIAPLVDALATAHAAGTEIILVSSGAIATGIPFLQLEARPHDLATQQAAAAVGQNVLIFRYQNSLDRYGIVAGQVLLTAGDLENPTHRSNAQRAMDRLLGLRILPIVNENDTVATHEIRFGDNDRLAALVSQLVGADALVLLSDVDALYTRPPQEPGAVKITDVPLGDDLAGVTFGSAGAAGVGTGGAATKVSAARLAAASGTAVLVTSTSLVAEALAGAAVGTFFEPSPVPTERLPTGAIAVPTAD</sequence>
<evidence type="ECO:0000256" key="1">
    <source>
        <dbReference type="ARBA" id="ARBA00022490"/>
    </source>
</evidence>
<evidence type="ECO:0000259" key="9">
    <source>
        <dbReference type="Pfam" id="PF00696"/>
    </source>
</evidence>
<keyword evidence="1 8" id="KW-0963">Cytoplasm</keyword>
<dbReference type="NCBIfam" id="TIGR01027">
    <property type="entry name" value="proB"/>
    <property type="match status" value="1"/>
</dbReference>
<feature type="binding site" evidence="8">
    <location>
        <begin position="171"/>
        <end position="172"/>
    </location>
    <ligand>
        <name>ATP</name>
        <dbReference type="ChEBI" id="CHEBI:30616"/>
    </ligand>
</feature>
<dbReference type="InterPro" id="IPR011529">
    <property type="entry name" value="Glu_5kinase"/>
</dbReference>
<feature type="binding site" evidence="8">
    <location>
        <position position="16"/>
    </location>
    <ligand>
        <name>ATP</name>
        <dbReference type="ChEBI" id="CHEBI:30616"/>
    </ligand>
</feature>
<dbReference type="InterPro" id="IPR001057">
    <property type="entry name" value="Glu/AcGlu_kinase"/>
</dbReference>
<dbReference type="InterPro" id="IPR001048">
    <property type="entry name" value="Asp/Glu/Uridylate_kinase"/>
</dbReference>
<dbReference type="GO" id="GO:0005524">
    <property type="term" value="F:ATP binding"/>
    <property type="evidence" value="ECO:0007669"/>
    <property type="project" value="UniProtKB-KW"/>
</dbReference>
<feature type="binding site" evidence="8">
    <location>
        <position position="52"/>
    </location>
    <ligand>
        <name>substrate</name>
    </ligand>
</feature>
<evidence type="ECO:0000256" key="4">
    <source>
        <dbReference type="ARBA" id="ARBA00022679"/>
    </source>
</evidence>
<dbReference type="SUPFAM" id="SSF53633">
    <property type="entry name" value="Carbamate kinase-like"/>
    <property type="match status" value="1"/>
</dbReference>
<dbReference type="Pfam" id="PF00696">
    <property type="entry name" value="AA_kinase"/>
    <property type="match status" value="1"/>
</dbReference>
<comment type="caution">
    <text evidence="8">Lacks conserved residue(s) required for the propagation of feature annotation.</text>
</comment>
<organism evidence="10 11">
    <name type="scientific">Herbiconiux oxytropis</name>
    <dbReference type="NCBI Taxonomy" id="2970915"/>
    <lineage>
        <taxon>Bacteria</taxon>
        <taxon>Bacillati</taxon>
        <taxon>Actinomycetota</taxon>
        <taxon>Actinomycetes</taxon>
        <taxon>Micrococcales</taxon>
        <taxon>Microbacteriaceae</taxon>
        <taxon>Herbiconiux</taxon>
    </lineage>
</organism>
<keyword evidence="6 8" id="KW-0418">Kinase</keyword>
<evidence type="ECO:0000256" key="6">
    <source>
        <dbReference type="ARBA" id="ARBA00022777"/>
    </source>
</evidence>
<evidence type="ECO:0000313" key="10">
    <source>
        <dbReference type="EMBL" id="MCS5726364.1"/>
    </source>
</evidence>
<dbReference type="HAMAP" id="MF_00456">
    <property type="entry name" value="ProB"/>
    <property type="match status" value="1"/>
</dbReference>
<comment type="catalytic activity">
    <reaction evidence="8">
        <text>L-glutamate + ATP = L-glutamyl 5-phosphate + ADP</text>
        <dbReference type="Rhea" id="RHEA:14877"/>
        <dbReference type="ChEBI" id="CHEBI:29985"/>
        <dbReference type="ChEBI" id="CHEBI:30616"/>
        <dbReference type="ChEBI" id="CHEBI:58274"/>
        <dbReference type="ChEBI" id="CHEBI:456216"/>
        <dbReference type="EC" id="2.7.2.11"/>
    </reaction>
</comment>
<dbReference type="PIRSF" id="PIRSF000729">
    <property type="entry name" value="GK"/>
    <property type="match status" value="1"/>
</dbReference>
<dbReference type="PRINTS" id="PR00474">
    <property type="entry name" value="GLU5KINASE"/>
</dbReference>
<dbReference type="PANTHER" id="PTHR43654">
    <property type="entry name" value="GLUTAMATE 5-KINASE"/>
    <property type="match status" value="1"/>
</dbReference>
<dbReference type="Gene3D" id="3.40.1160.10">
    <property type="entry name" value="Acetylglutamate kinase-like"/>
    <property type="match status" value="1"/>
</dbReference>
<evidence type="ECO:0000256" key="2">
    <source>
        <dbReference type="ARBA" id="ARBA00022605"/>
    </source>
</evidence>
<dbReference type="InterPro" id="IPR036393">
    <property type="entry name" value="AceGlu_kinase-like_sf"/>
</dbReference>
<evidence type="ECO:0000256" key="5">
    <source>
        <dbReference type="ARBA" id="ARBA00022741"/>
    </source>
</evidence>
<dbReference type="FunFam" id="3.40.1160.10:FF:000006">
    <property type="entry name" value="Glutamate 5-kinase"/>
    <property type="match status" value="1"/>
</dbReference>
<gene>
    <name evidence="8 10" type="primary">proB</name>
    <name evidence="10" type="ORF">N1028_10725</name>
</gene>
<comment type="similarity">
    <text evidence="8">Belongs to the glutamate 5-kinase family.</text>
</comment>
<keyword evidence="2 8" id="KW-0028">Amino-acid biosynthesis</keyword>
<feature type="binding site" evidence="8">
    <location>
        <position position="139"/>
    </location>
    <ligand>
        <name>substrate</name>
    </ligand>
</feature>
<dbReference type="GO" id="GO:0055129">
    <property type="term" value="P:L-proline biosynthetic process"/>
    <property type="evidence" value="ECO:0007669"/>
    <property type="project" value="UniProtKB-UniRule"/>
</dbReference>
<keyword evidence="5 8" id="KW-0547">Nucleotide-binding</keyword>
<dbReference type="EC" id="2.7.2.11" evidence="8"/>
<dbReference type="EMBL" id="JANLCK010000005">
    <property type="protein sequence ID" value="MCS5726364.1"/>
    <property type="molecule type" value="Genomic_DNA"/>
</dbReference>
<comment type="function">
    <text evidence="8">Catalyzes the transfer of a phosphate group to glutamate to form L-glutamate 5-phosphate.</text>
</comment>
<name>A0AA42BVE2_9MICO</name>
<evidence type="ECO:0000256" key="3">
    <source>
        <dbReference type="ARBA" id="ARBA00022650"/>
    </source>
</evidence>
<comment type="caution">
    <text evidence="10">The sequence shown here is derived from an EMBL/GenBank/DDBJ whole genome shotgun (WGS) entry which is preliminary data.</text>
</comment>
<keyword evidence="4 8" id="KW-0808">Transferase</keyword>
<dbReference type="InterPro" id="IPR041739">
    <property type="entry name" value="G5K_ProB"/>
</dbReference>
<evidence type="ECO:0000313" key="11">
    <source>
        <dbReference type="Proteomes" id="UP001165587"/>
    </source>
</evidence>
<dbReference type="GO" id="GO:0005829">
    <property type="term" value="C:cytosol"/>
    <property type="evidence" value="ECO:0007669"/>
    <property type="project" value="TreeGrafter"/>
</dbReference>
<dbReference type="Proteomes" id="UP001165587">
    <property type="component" value="Unassembled WGS sequence"/>
</dbReference>
<comment type="pathway">
    <text evidence="8">Amino-acid biosynthesis; L-proline biosynthesis; L-glutamate 5-semialdehyde from L-glutamate: step 1/2.</text>
</comment>
<dbReference type="CDD" id="cd04242">
    <property type="entry name" value="AAK_G5K_ProB"/>
    <property type="match status" value="1"/>
</dbReference>
<protein>
    <recommendedName>
        <fullName evidence="8">Glutamate 5-kinase</fullName>
        <ecNumber evidence="8">2.7.2.11</ecNumber>
    </recommendedName>
    <alternativeName>
        <fullName evidence="8">Gamma-glutamyl kinase</fullName>
        <shortName evidence="8">GK</shortName>
    </alternativeName>
</protein>
<dbReference type="InterPro" id="IPR005715">
    <property type="entry name" value="Glu_5kinase/COase_Synthase"/>
</dbReference>
<dbReference type="GO" id="GO:0004349">
    <property type="term" value="F:glutamate 5-kinase activity"/>
    <property type="evidence" value="ECO:0007669"/>
    <property type="project" value="UniProtKB-UniRule"/>
</dbReference>
<dbReference type="PANTHER" id="PTHR43654:SF1">
    <property type="entry name" value="ISOPENTENYL PHOSPHATE KINASE"/>
    <property type="match status" value="1"/>
</dbReference>
<keyword evidence="3 8" id="KW-0641">Proline biosynthesis</keyword>
<keyword evidence="7 8" id="KW-0067">ATP-binding</keyword>
<accession>A0AA42BVE2</accession>
<feature type="domain" description="Aspartate/glutamate/uridylate kinase" evidence="9">
    <location>
        <begin position="12"/>
        <end position="236"/>
    </location>
</feature>
<reference evidence="10" key="1">
    <citation type="submission" date="2022-08" db="EMBL/GenBank/DDBJ databases">
        <authorList>
            <person name="Deng Y."/>
            <person name="Han X.-F."/>
            <person name="Zhang Y.-Q."/>
        </authorList>
    </citation>
    <scope>NUCLEOTIDE SEQUENCE</scope>
    <source>
        <strain evidence="10">CPCC 203407</strain>
    </source>
</reference>